<organism evidence="9 10">
    <name type="scientific">Rhynchospora pubera</name>
    <dbReference type="NCBI Taxonomy" id="906938"/>
    <lineage>
        <taxon>Eukaryota</taxon>
        <taxon>Viridiplantae</taxon>
        <taxon>Streptophyta</taxon>
        <taxon>Embryophyta</taxon>
        <taxon>Tracheophyta</taxon>
        <taxon>Spermatophyta</taxon>
        <taxon>Magnoliopsida</taxon>
        <taxon>Liliopsida</taxon>
        <taxon>Poales</taxon>
        <taxon>Cyperaceae</taxon>
        <taxon>Cyperoideae</taxon>
        <taxon>Rhynchosporeae</taxon>
        <taxon>Rhynchospora</taxon>
    </lineage>
</organism>
<dbReference type="GO" id="GO:0010193">
    <property type="term" value="P:response to ozone"/>
    <property type="evidence" value="ECO:0007669"/>
    <property type="project" value="UniProtKB-ARBA"/>
</dbReference>
<keyword evidence="5" id="KW-0539">Nucleus</keyword>
<dbReference type="GO" id="GO:0005634">
    <property type="term" value="C:nucleus"/>
    <property type="evidence" value="ECO:0007669"/>
    <property type="project" value="UniProtKB-SubCell"/>
</dbReference>
<dbReference type="InterPro" id="IPR003657">
    <property type="entry name" value="WRKY_dom"/>
</dbReference>
<protein>
    <recommendedName>
        <fullName evidence="8">WRKY domain-containing protein</fullName>
    </recommendedName>
</protein>
<dbReference type="InterPro" id="IPR036576">
    <property type="entry name" value="WRKY_dom_sf"/>
</dbReference>
<evidence type="ECO:0000256" key="6">
    <source>
        <dbReference type="ARBA" id="ARBA00060850"/>
    </source>
</evidence>
<dbReference type="GO" id="GO:0042542">
    <property type="term" value="P:response to hydrogen peroxide"/>
    <property type="evidence" value="ECO:0007669"/>
    <property type="project" value="UniProtKB-ARBA"/>
</dbReference>
<feature type="compositionally biased region" description="Low complexity" evidence="7">
    <location>
        <begin position="150"/>
        <end position="165"/>
    </location>
</feature>
<dbReference type="SUPFAM" id="SSF118290">
    <property type="entry name" value="WRKY DNA-binding domain"/>
    <property type="match status" value="1"/>
</dbReference>
<name>A0AAV8CRH5_9POAL</name>
<comment type="similarity">
    <text evidence="6">Belongs to the WRKY group III family.</text>
</comment>
<comment type="caution">
    <text evidence="9">The sequence shown here is derived from an EMBL/GenBank/DDBJ whole genome shotgun (WGS) entry which is preliminary data.</text>
</comment>
<dbReference type="Gene3D" id="2.20.25.80">
    <property type="entry name" value="WRKY domain"/>
    <property type="match status" value="1"/>
</dbReference>
<feature type="domain" description="WRKY" evidence="8">
    <location>
        <begin position="211"/>
        <end position="274"/>
    </location>
</feature>
<dbReference type="PANTHER" id="PTHR32096">
    <property type="entry name" value="WRKY TRANSCRIPTION FACTOR 30-RELATED-RELATED"/>
    <property type="match status" value="1"/>
</dbReference>
<dbReference type="GO" id="GO:0000976">
    <property type="term" value="F:transcription cis-regulatory region binding"/>
    <property type="evidence" value="ECO:0007669"/>
    <property type="project" value="TreeGrafter"/>
</dbReference>
<evidence type="ECO:0000256" key="4">
    <source>
        <dbReference type="ARBA" id="ARBA00023163"/>
    </source>
</evidence>
<dbReference type="GO" id="GO:0003700">
    <property type="term" value="F:DNA-binding transcription factor activity"/>
    <property type="evidence" value="ECO:0007669"/>
    <property type="project" value="InterPro"/>
</dbReference>
<evidence type="ECO:0000256" key="7">
    <source>
        <dbReference type="SAM" id="MobiDB-lite"/>
    </source>
</evidence>
<sequence length="450" mass="48567">MPIKPGLTYITFTYLLRHTPHSLLCFFFIHSCIFPFPTQQKSKAEEEQGRSQLEVLQQVPRAVRGIEMESADSGNQISIVLVSELSRIHQLLIQLESQIFKQPSTATAPEAEAELSKSIVSQLLSSTEKSIFLAKSCGSSNLNLQLQGEPASSPRSASASPSPRSDMSELAFKCHDQDDNSNKRETCKKRKTLPRWRSQVRVGSMSMSMAGVEGPLDDGHSWRKYGQKDILGAKHPRGYYRCTYRNSQGCLATKQVQRTDEDPAVFDVVYQGTHTCTNKSNPRSGSNIISSGSNSNNNIVNNQTVGSNHDEDYLNSLKTTLTVKTEGLGPSSIGQEEAPVCNSISFSFPSTPIGNGHVASTADNNFPSGSFLPSFANSPATSESNYFSGVGVGLGGLGGFGKVDSDLTEVISVLSAATSTTNSPMGGVSVDFGFDGLDFEIDIDPCSFLS</sequence>
<dbReference type="AlphaFoldDB" id="A0AAV8CRH5"/>
<evidence type="ECO:0000256" key="5">
    <source>
        <dbReference type="ARBA" id="ARBA00023242"/>
    </source>
</evidence>
<evidence type="ECO:0000256" key="3">
    <source>
        <dbReference type="ARBA" id="ARBA00023125"/>
    </source>
</evidence>
<reference evidence="9" key="1">
    <citation type="submission" date="2022-08" db="EMBL/GenBank/DDBJ databases">
        <authorList>
            <person name="Marques A."/>
        </authorList>
    </citation>
    <scope>NUCLEOTIDE SEQUENCE</scope>
    <source>
        <strain evidence="9">RhyPub2mFocal</strain>
        <tissue evidence="9">Leaves</tissue>
    </source>
</reference>
<dbReference type="FunFam" id="2.20.25.80:FF:000009">
    <property type="entry name" value="WRKY transcription factor 53"/>
    <property type="match status" value="1"/>
</dbReference>
<dbReference type="Proteomes" id="UP001140206">
    <property type="component" value="Chromosome 4"/>
</dbReference>
<dbReference type="Pfam" id="PF03106">
    <property type="entry name" value="WRKY"/>
    <property type="match status" value="1"/>
</dbReference>
<dbReference type="PROSITE" id="PS50811">
    <property type="entry name" value="WRKY"/>
    <property type="match status" value="1"/>
</dbReference>
<comment type="subcellular location">
    <subcellularLocation>
        <location evidence="1">Nucleus</location>
    </subcellularLocation>
</comment>
<keyword evidence="3" id="KW-0238">DNA-binding</keyword>
<dbReference type="PANTHER" id="PTHR32096:SF146">
    <property type="entry name" value="WRKY TRANSCRIPTION FACTOR 19-RELATED"/>
    <property type="match status" value="1"/>
</dbReference>
<dbReference type="InterPro" id="IPR044810">
    <property type="entry name" value="WRKY_plant"/>
</dbReference>
<evidence type="ECO:0000256" key="2">
    <source>
        <dbReference type="ARBA" id="ARBA00023015"/>
    </source>
</evidence>
<evidence type="ECO:0000313" key="9">
    <source>
        <dbReference type="EMBL" id="KAJ4757002.1"/>
    </source>
</evidence>
<feature type="region of interest" description="Disordered" evidence="7">
    <location>
        <begin position="144"/>
        <end position="167"/>
    </location>
</feature>
<proteinExistence type="inferred from homology"/>
<dbReference type="EMBL" id="JAMFTS010000004">
    <property type="protein sequence ID" value="KAJ4757002.1"/>
    <property type="molecule type" value="Genomic_DNA"/>
</dbReference>
<evidence type="ECO:0000256" key="1">
    <source>
        <dbReference type="ARBA" id="ARBA00004123"/>
    </source>
</evidence>
<dbReference type="SMART" id="SM00774">
    <property type="entry name" value="WRKY"/>
    <property type="match status" value="1"/>
</dbReference>
<keyword evidence="2" id="KW-0805">Transcription regulation</keyword>
<keyword evidence="10" id="KW-1185">Reference proteome</keyword>
<dbReference type="GO" id="GO:0010150">
    <property type="term" value="P:leaf senescence"/>
    <property type="evidence" value="ECO:0007669"/>
    <property type="project" value="UniProtKB-ARBA"/>
</dbReference>
<keyword evidence="4" id="KW-0804">Transcription</keyword>
<gene>
    <name evidence="9" type="ORF">LUZ62_067377</name>
</gene>
<dbReference type="GO" id="GO:0009751">
    <property type="term" value="P:response to salicylic acid"/>
    <property type="evidence" value="ECO:0007669"/>
    <property type="project" value="UniProtKB-ARBA"/>
</dbReference>
<evidence type="ECO:0000259" key="8">
    <source>
        <dbReference type="PROSITE" id="PS50811"/>
    </source>
</evidence>
<evidence type="ECO:0000313" key="10">
    <source>
        <dbReference type="Proteomes" id="UP001140206"/>
    </source>
</evidence>
<accession>A0AAV8CRH5</accession>